<evidence type="ECO:0000256" key="2">
    <source>
        <dbReference type="ARBA" id="ARBA00022448"/>
    </source>
</evidence>
<feature type="transmembrane region" description="Helical" evidence="7">
    <location>
        <begin position="212"/>
        <end position="233"/>
    </location>
</feature>
<feature type="transmembrane region" description="Helical" evidence="7">
    <location>
        <begin position="360"/>
        <end position="382"/>
    </location>
</feature>
<dbReference type="PROSITE" id="PS50850">
    <property type="entry name" value="MFS"/>
    <property type="match status" value="1"/>
</dbReference>
<name>A0A0R2MKE0_9LACO</name>
<dbReference type="STRING" id="942150.IV64_GL002430"/>
<evidence type="ECO:0000313" key="10">
    <source>
        <dbReference type="Proteomes" id="UP000051783"/>
    </source>
</evidence>
<feature type="transmembrane region" description="Helical" evidence="7">
    <location>
        <begin position="245"/>
        <end position="266"/>
    </location>
</feature>
<organism evidence="9 10">
    <name type="scientific">Lactiplantibacillus xiangfangensis</name>
    <dbReference type="NCBI Taxonomy" id="942150"/>
    <lineage>
        <taxon>Bacteria</taxon>
        <taxon>Bacillati</taxon>
        <taxon>Bacillota</taxon>
        <taxon>Bacilli</taxon>
        <taxon>Lactobacillales</taxon>
        <taxon>Lactobacillaceae</taxon>
        <taxon>Lactiplantibacillus</taxon>
    </lineage>
</organism>
<feature type="transmembrane region" description="Helical" evidence="7">
    <location>
        <begin position="79"/>
        <end position="99"/>
    </location>
</feature>
<evidence type="ECO:0000256" key="1">
    <source>
        <dbReference type="ARBA" id="ARBA00004651"/>
    </source>
</evidence>
<keyword evidence="3" id="KW-1003">Cell membrane</keyword>
<evidence type="ECO:0000256" key="5">
    <source>
        <dbReference type="ARBA" id="ARBA00022989"/>
    </source>
</evidence>
<comment type="subcellular location">
    <subcellularLocation>
        <location evidence="1">Cell membrane</location>
        <topology evidence="1">Multi-pass membrane protein</topology>
    </subcellularLocation>
</comment>
<keyword evidence="5 7" id="KW-1133">Transmembrane helix</keyword>
<accession>A0A0R2MKE0</accession>
<feature type="domain" description="Major facilitator superfamily (MFS) profile" evidence="8">
    <location>
        <begin position="13"/>
        <end position="386"/>
    </location>
</feature>
<evidence type="ECO:0000256" key="4">
    <source>
        <dbReference type="ARBA" id="ARBA00022692"/>
    </source>
</evidence>
<dbReference type="PANTHER" id="PTHR43124">
    <property type="entry name" value="PURINE EFFLUX PUMP PBUE"/>
    <property type="match status" value="1"/>
</dbReference>
<keyword evidence="4 7" id="KW-0812">Transmembrane</keyword>
<evidence type="ECO:0000256" key="3">
    <source>
        <dbReference type="ARBA" id="ARBA00022475"/>
    </source>
</evidence>
<keyword evidence="2" id="KW-0813">Transport</keyword>
<dbReference type="GO" id="GO:0005886">
    <property type="term" value="C:plasma membrane"/>
    <property type="evidence" value="ECO:0007669"/>
    <property type="project" value="UniProtKB-SubCell"/>
</dbReference>
<dbReference type="Gene3D" id="1.20.1250.20">
    <property type="entry name" value="MFS general substrate transporter like domains"/>
    <property type="match status" value="1"/>
</dbReference>
<reference evidence="9 10" key="1">
    <citation type="journal article" date="2015" name="Genome Announc.">
        <title>Expanding the biotechnology potential of lactobacilli through comparative genomics of 213 strains and associated genera.</title>
        <authorList>
            <person name="Sun Z."/>
            <person name="Harris H.M."/>
            <person name="McCann A."/>
            <person name="Guo C."/>
            <person name="Argimon S."/>
            <person name="Zhang W."/>
            <person name="Yang X."/>
            <person name="Jeffery I.B."/>
            <person name="Cooney J.C."/>
            <person name="Kagawa T.F."/>
            <person name="Liu W."/>
            <person name="Song Y."/>
            <person name="Salvetti E."/>
            <person name="Wrobel A."/>
            <person name="Rasinkangas P."/>
            <person name="Parkhill J."/>
            <person name="Rea M.C."/>
            <person name="O'Sullivan O."/>
            <person name="Ritari J."/>
            <person name="Douillard F.P."/>
            <person name="Paul Ross R."/>
            <person name="Yang R."/>
            <person name="Briner A.E."/>
            <person name="Felis G.E."/>
            <person name="de Vos W.M."/>
            <person name="Barrangou R."/>
            <person name="Klaenhammer T.R."/>
            <person name="Caufield P.W."/>
            <person name="Cui Y."/>
            <person name="Zhang H."/>
            <person name="O'Toole P.W."/>
        </authorList>
    </citation>
    <scope>NUCLEOTIDE SEQUENCE [LARGE SCALE GENOMIC DNA]</scope>
    <source>
        <strain evidence="9 10">LMG 26013</strain>
    </source>
</reference>
<dbReference type="EMBL" id="JQCL01000056">
    <property type="protein sequence ID" value="KRO11258.1"/>
    <property type="molecule type" value="Genomic_DNA"/>
</dbReference>
<dbReference type="Pfam" id="PF07690">
    <property type="entry name" value="MFS_1"/>
    <property type="match status" value="1"/>
</dbReference>
<feature type="transmembrane region" description="Helical" evidence="7">
    <location>
        <begin position="165"/>
        <end position="187"/>
    </location>
</feature>
<dbReference type="PATRIC" id="fig|942150.3.peg.2538"/>
<dbReference type="InterPro" id="IPR011701">
    <property type="entry name" value="MFS"/>
</dbReference>
<keyword evidence="6 7" id="KW-0472">Membrane</keyword>
<sequence length="396" mass="41977">MASMNLTLKNRYLVGGLFLIVFMMGVDSFIISPLLPAIERSFHISVSQAALAVTSYAVCYAVGAPLMGPLGDQFSKQRLLLLGISIFAFGSLSCALAPNNGWFEAGRAVAGLGAAMTLPNVWALIGDTFKGPQLNAVMGMTMAALSLSIAIGVPLGAGLAQLANWRLVFGVSTGLTLMAGGILILVIPRSSPITVKRHYFASYRQLGRSVKVWRALSVTLTWMFGFYLLYTFLGTFLNASFQLNTAQGGIVFTVYGFCNFFASFVSGRVMTHLGQRRTVVINGSLSVLIILGLIIGQHQLLVVVVGLGALAIVQGLGVTALNTFIVSLSPQGRTTIMACNSALLYLGLALSSLIGGRIYLVSGFTGIGILAMIALGLAVVVMGRGKNHLKDWFAKH</sequence>
<proteinExistence type="predicted"/>
<dbReference type="Proteomes" id="UP000051783">
    <property type="component" value="Unassembled WGS sequence"/>
</dbReference>
<feature type="transmembrane region" description="Helical" evidence="7">
    <location>
        <begin position="336"/>
        <end position="354"/>
    </location>
</feature>
<dbReference type="InterPro" id="IPR050189">
    <property type="entry name" value="MFS_Efflux_Transporters"/>
</dbReference>
<evidence type="ECO:0000256" key="7">
    <source>
        <dbReference type="SAM" id="Phobius"/>
    </source>
</evidence>
<gene>
    <name evidence="9" type="ORF">IV64_GL002430</name>
</gene>
<dbReference type="AlphaFoldDB" id="A0A0R2MKE0"/>
<feature type="transmembrane region" description="Helical" evidence="7">
    <location>
        <begin position="301"/>
        <end position="324"/>
    </location>
</feature>
<evidence type="ECO:0000256" key="6">
    <source>
        <dbReference type="ARBA" id="ARBA00023136"/>
    </source>
</evidence>
<feature type="transmembrane region" description="Helical" evidence="7">
    <location>
        <begin position="137"/>
        <end position="159"/>
    </location>
</feature>
<feature type="transmembrane region" description="Helical" evidence="7">
    <location>
        <begin position="105"/>
        <end position="125"/>
    </location>
</feature>
<dbReference type="CDD" id="cd17324">
    <property type="entry name" value="MFS_NepI_like"/>
    <property type="match status" value="1"/>
</dbReference>
<dbReference type="InterPro" id="IPR036259">
    <property type="entry name" value="MFS_trans_sf"/>
</dbReference>
<dbReference type="OrthoDB" id="212436at2"/>
<keyword evidence="10" id="KW-1185">Reference proteome</keyword>
<dbReference type="PANTHER" id="PTHR43124:SF3">
    <property type="entry name" value="CHLORAMPHENICOL EFFLUX PUMP RV0191"/>
    <property type="match status" value="1"/>
</dbReference>
<feature type="transmembrane region" description="Helical" evidence="7">
    <location>
        <begin position="47"/>
        <end position="67"/>
    </location>
</feature>
<dbReference type="SUPFAM" id="SSF103473">
    <property type="entry name" value="MFS general substrate transporter"/>
    <property type="match status" value="1"/>
</dbReference>
<comment type="caution">
    <text evidence="9">The sequence shown here is derived from an EMBL/GenBank/DDBJ whole genome shotgun (WGS) entry which is preliminary data.</text>
</comment>
<evidence type="ECO:0000313" key="9">
    <source>
        <dbReference type="EMBL" id="KRO11258.1"/>
    </source>
</evidence>
<feature type="transmembrane region" description="Helical" evidence="7">
    <location>
        <begin position="12"/>
        <end position="35"/>
    </location>
</feature>
<protein>
    <submittedName>
        <fullName evidence="9">MFS family major facilitator transporter</fullName>
    </submittedName>
</protein>
<evidence type="ECO:0000259" key="8">
    <source>
        <dbReference type="PROSITE" id="PS50850"/>
    </source>
</evidence>
<dbReference type="GO" id="GO:0022857">
    <property type="term" value="F:transmembrane transporter activity"/>
    <property type="evidence" value="ECO:0007669"/>
    <property type="project" value="InterPro"/>
</dbReference>
<dbReference type="InterPro" id="IPR020846">
    <property type="entry name" value="MFS_dom"/>
</dbReference>
<feature type="transmembrane region" description="Helical" evidence="7">
    <location>
        <begin position="278"/>
        <end position="295"/>
    </location>
</feature>